<dbReference type="InterPro" id="IPR050950">
    <property type="entry name" value="HTH-type_LysR_regulators"/>
</dbReference>
<reference evidence="6 7" key="1">
    <citation type="submission" date="2018-09" db="EMBL/GenBank/DDBJ databases">
        <authorList>
            <person name="Zhu H."/>
        </authorList>
    </citation>
    <scope>NUCLEOTIDE SEQUENCE [LARGE SCALE GENOMIC DNA]</scope>
    <source>
        <strain evidence="6 7">K1S02-6</strain>
    </source>
</reference>
<accession>A0A418XEX6</accession>
<dbReference type="PROSITE" id="PS50931">
    <property type="entry name" value="HTH_LYSR"/>
    <property type="match status" value="1"/>
</dbReference>
<keyword evidence="7" id="KW-1185">Reference proteome</keyword>
<dbReference type="GO" id="GO:0003677">
    <property type="term" value="F:DNA binding"/>
    <property type="evidence" value="ECO:0007669"/>
    <property type="project" value="UniProtKB-KW"/>
</dbReference>
<dbReference type="GO" id="GO:0005829">
    <property type="term" value="C:cytosol"/>
    <property type="evidence" value="ECO:0007669"/>
    <property type="project" value="TreeGrafter"/>
</dbReference>
<dbReference type="InterPro" id="IPR005119">
    <property type="entry name" value="LysR_subst-bd"/>
</dbReference>
<dbReference type="OrthoDB" id="8673707at2"/>
<dbReference type="PANTHER" id="PTHR30419">
    <property type="entry name" value="HTH-TYPE TRANSCRIPTIONAL REGULATOR YBHD"/>
    <property type="match status" value="1"/>
</dbReference>
<evidence type="ECO:0000256" key="3">
    <source>
        <dbReference type="ARBA" id="ARBA00023125"/>
    </source>
</evidence>
<feature type="domain" description="HTH lysR-type" evidence="5">
    <location>
        <begin position="1"/>
        <end position="58"/>
    </location>
</feature>
<evidence type="ECO:0000256" key="4">
    <source>
        <dbReference type="ARBA" id="ARBA00023163"/>
    </source>
</evidence>
<dbReference type="CDD" id="cd05466">
    <property type="entry name" value="PBP2_LTTR_substrate"/>
    <property type="match status" value="1"/>
</dbReference>
<evidence type="ECO:0000256" key="1">
    <source>
        <dbReference type="ARBA" id="ARBA00009437"/>
    </source>
</evidence>
<evidence type="ECO:0000256" key="2">
    <source>
        <dbReference type="ARBA" id="ARBA00023015"/>
    </source>
</evidence>
<dbReference type="GO" id="GO:0003700">
    <property type="term" value="F:DNA-binding transcription factor activity"/>
    <property type="evidence" value="ECO:0007669"/>
    <property type="project" value="InterPro"/>
</dbReference>
<evidence type="ECO:0000313" key="6">
    <source>
        <dbReference type="EMBL" id="RJG11081.1"/>
    </source>
</evidence>
<dbReference type="InterPro" id="IPR000847">
    <property type="entry name" value="LysR_HTH_N"/>
</dbReference>
<name>A0A418XEX6_9PSED</name>
<keyword evidence="4" id="KW-0804">Transcription</keyword>
<dbReference type="Gene3D" id="3.40.190.290">
    <property type="match status" value="1"/>
</dbReference>
<dbReference type="PRINTS" id="PR00039">
    <property type="entry name" value="HTHLYSR"/>
</dbReference>
<keyword evidence="3" id="KW-0238">DNA-binding</keyword>
<dbReference type="AlphaFoldDB" id="A0A418XEX6"/>
<dbReference type="InterPro" id="IPR036388">
    <property type="entry name" value="WH-like_DNA-bd_sf"/>
</dbReference>
<dbReference type="Pfam" id="PF03466">
    <property type="entry name" value="LysR_substrate"/>
    <property type="match status" value="1"/>
</dbReference>
<dbReference type="Proteomes" id="UP000284021">
    <property type="component" value="Unassembled WGS sequence"/>
</dbReference>
<gene>
    <name evidence="6" type="ORF">D3879_15555</name>
</gene>
<evidence type="ECO:0000313" key="7">
    <source>
        <dbReference type="Proteomes" id="UP000284021"/>
    </source>
</evidence>
<organism evidence="6 7">
    <name type="scientific">Pseudomonas cavernicola</name>
    <dbReference type="NCBI Taxonomy" id="2320866"/>
    <lineage>
        <taxon>Bacteria</taxon>
        <taxon>Pseudomonadati</taxon>
        <taxon>Pseudomonadota</taxon>
        <taxon>Gammaproteobacteria</taxon>
        <taxon>Pseudomonadales</taxon>
        <taxon>Pseudomonadaceae</taxon>
        <taxon>Pseudomonas</taxon>
    </lineage>
</organism>
<dbReference type="Gene3D" id="1.10.10.10">
    <property type="entry name" value="Winged helix-like DNA-binding domain superfamily/Winged helix DNA-binding domain"/>
    <property type="match status" value="1"/>
</dbReference>
<comment type="caution">
    <text evidence="6">The sequence shown here is derived from an EMBL/GenBank/DDBJ whole genome shotgun (WGS) entry which is preliminary data.</text>
</comment>
<evidence type="ECO:0000259" key="5">
    <source>
        <dbReference type="PROSITE" id="PS50931"/>
    </source>
</evidence>
<dbReference type="SUPFAM" id="SSF46785">
    <property type="entry name" value="Winged helix' DNA-binding domain"/>
    <property type="match status" value="1"/>
</dbReference>
<dbReference type="InterPro" id="IPR036390">
    <property type="entry name" value="WH_DNA-bd_sf"/>
</dbReference>
<protein>
    <submittedName>
        <fullName evidence="6">LysR family transcriptional regulator</fullName>
    </submittedName>
</protein>
<comment type="similarity">
    <text evidence="1">Belongs to the LysR transcriptional regulatory family.</text>
</comment>
<dbReference type="SUPFAM" id="SSF53850">
    <property type="entry name" value="Periplasmic binding protein-like II"/>
    <property type="match status" value="1"/>
</dbReference>
<dbReference type="FunFam" id="1.10.10.10:FF:000001">
    <property type="entry name" value="LysR family transcriptional regulator"/>
    <property type="match status" value="1"/>
</dbReference>
<dbReference type="RefSeq" id="WP_119955212.1">
    <property type="nucleotide sequence ID" value="NZ_QYUR01000003.1"/>
</dbReference>
<sequence>MDLRQLRYFAALADCRSFCRAADVVGLSQPAFSRSIQSLEQSLDCQLVDRSSREFRLTGQGELVRQHAQRLLAGARALHNELSQYNGLSAGELRFGSGPYPALQLVPEALADFIRAHPAINVGFEVNHWEYLAERLKEQQLEFFVADARYFIDDPRYLVKLMRPRRGRFFCRREHPLCERTDLSLADLLSFPVVGTKMPAAIRKILGGVLGKEEFRPSVECDHFDAILRIVERSEAVGVATMEALYEPVQRGQVQLLTLHDVPSELSNLHIQYGLVSRAGQSLSPAAQAMTAAIVTADQRLWPMAEDEAL</sequence>
<dbReference type="PANTHER" id="PTHR30419:SF30">
    <property type="entry name" value="LYSR FAMILY TRANSCRIPTIONAL REGULATOR"/>
    <property type="match status" value="1"/>
</dbReference>
<dbReference type="EMBL" id="QYUR01000003">
    <property type="protein sequence ID" value="RJG11081.1"/>
    <property type="molecule type" value="Genomic_DNA"/>
</dbReference>
<dbReference type="Pfam" id="PF00126">
    <property type="entry name" value="HTH_1"/>
    <property type="match status" value="1"/>
</dbReference>
<keyword evidence="2" id="KW-0805">Transcription regulation</keyword>
<proteinExistence type="inferred from homology"/>